<keyword evidence="6" id="KW-0464">Manganese</keyword>
<name>A0A8T2QG59_CERRI</name>
<dbReference type="InterPro" id="IPR002791">
    <property type="entry name" value="ARMT1-like_metal-bd"/>
</dbReference>
<dbReference type="Proteomes" id="UP000825935">
    <property type="component" value="Chromosome 35"/>
</dbReference>
<keyword evidence="5" id="KW-0378">Hydrolase</keyword>
<dbReference type="PIRSF" id="PIRSF030210">
    <property type="entry name" value="UCP030210"/>
    <property type="match status" value="1"/>
</dbReference>
<evidence type="ECO:0000256" key="6">
    <source>
        <dbReference type="ARBA" id="ARBA00023211"/>
    </source>
</evidence>
<dbReference type="GO" id="GO:0005524">
    <property type="term" value="F:ATP binding"/>
    <property type="evidence" value="ECO:0007669"/>
    <property type="project" value="InterPro"/>
</dbReference>
<dbReference type="InterPro" id="IPR036075">
    <property type="entry name" value="ARMT-1-like_metal-bd_sf"/>
</dbReference>
<evidence type="ECO:0000259" key="7">
    <source>
        <dbReference type="Pfam" id="PF01937"/>
    </source>
</evidence>
<dbReference type="GO" id="GO:0046872">
    <property type="term" value="F:metal ion binding"/>
    <property type="evidence" value="ECO:0007669"/>
    <property type="project" value="UniProtKB-KW"/>
</dbReference>
<dbReference type="GO" id="GO:0005634">
    <property type="term" value="C:nucleus"/>
    <property type="evidence" value="ECO:0007669"/>
    <property type="project" value="TreeGrafter"/>
</dbReference>
<dbReference type="Gene3D" id="1.20.1700.10">
    <property type="entry name" value="AF1104-like"/>
    <property type="match status" value="1"/>
</dbReference>
<accession>A0A8T2QG59</accession>
<comment type="caution">
    <text evidence="8">The sequence shown here is derived from an EMBL/GenBank/DDBJ whole genome shotgun (WGS) entry which is preliminary data.</text>
</comment>
<protein>
    <recommendedName>
        <fullName evidence="7">Damage-control phosphatase ARMT1-like metal-binding domain-containing protein</fullName>
    </recommendedName>
</protein>
<comment type="cofactor">
    <cofactor evidence="2">
        <name>Ni(2+)</name>
        <dbReference type="ChEBI" id="CHEBI:49786"/>
    </cofactor>
</comment>
<keyword evidence="4" id="KW-0479">Metal-binding</keyword>
<dbReference type="SUPFAM" id="SSF111321">
    <property type="entry name" value="AF1104-like"/>
    <property type="match status" value="1"/>
</dbReference>
<dbReference type="AlphaFoldDB" id="A0A8T2QG59"/>
<dbReference type="FunFam" id="3.40.50.10880:FF:000004">
    <property type="entry name" value="Pantothenate kinase"/>
    <property type="match status" value="1"/>
</dbReference>
<dbReference type="FunFam" id="1.20.1700.10:FF:000003">
    <property type="entry name" value="Pantothenate kinase 4"/>
    <property type="match status" value="1"/>
</dbReference>
<sequence>MERDSPAVAFPLLSTWVDYTYRPCTIPYRFPSDPPHQPTHTELIWIELFRKSIPSIRKQAELDITVPDAADRAAKFAKRYDDILNELQADPENHGGPPDCILLCRLRELCLRECGFRDIFRRVKDEENKKALSLLPDVIKIADSIEDTGERIEHLLKGVFAGNIFDLGVAQLAEIFASGGISFLSSYEKLLPRPWVIDDLEQFKLRWLRKPWKKVVIFVDNAGSDIVLGILPFARELLRGGTQVILAANDLPALNDIIHSELLDIVSQVKELDDGKELFYGVNARNLLVVNSGNDLPVIDLSSVSPELSFIASDADLVILEGMGRAIETNLYALFKCDALKIGMVKHPEVAEFLGGRLFDCVIKFTEHAS</sequence>
<reference evidence="8" key="1">
    <citation type="submission" date="2021-08" db="EMBL/GenBank/DDBJ databases">
        <title>WGS assembly of Ceratopteris richardii.</title>
        <authorList>
            <person name="Marchant D.B."/>
            <person name="Chen G."/>
            <person name="Jenkins J."/>
            <person name="Shu S."/>
            <person name="Leebens-Mack J."/>
            <person name="Grimwood J."/>
            <person name="Schmutz J."/>
            <person name="Soltis P."/>
            <person name="Soltis D."/>
            <person name="Chen Z.-H."/>
        </authorList>
    </citation>
    <scope>NUCLEOTIDE SEQUENCE</scope>
    <source>
        <strain evidence="8">Whitten #5841</strain>
        <tissue evidence="8">Leaf</tissue>
    </source>
</reference>
<dbReference type="EMBL" id="CM035440">
    <property type="protein sequence ID" value="KAH7283136.1"/>
    <property type="molecule type" value="Genomic_DNA"/>
</dbReference>
<evidence type="ECO:0000256" key="4">
    <source>
        <dbReference type="ARBA" id="ARBA00022723"/>
    </source>
</evidence>
<feature type="domain" description="Damage-control phosphatase ARMT1-like metal-binding" evidence="7">
    <location>
        <begin position="49"/>
        <end position="361"/>
    </location>
</feature>
<organism evidence="8 9">
    <name type="scientific">Ceratopteris richardii</name>
    <name type="common">Triangle waterfern</name>
    <dbReference type="NCBI Taxonomy" id="49495"/>
    <lineage>
        <taxon>Eukaryota</taxon>
        <taxon>Viridiplantae</taxon>
        <taxon>Streptophyta</taxon>
        <taxon>Embryophyta</taxon>
        <taxon>Tracheophyta</taxon>
        <taxon>Polypodiopsida</taxon>
        <taxon>Polypodiidae</taxon>
        <taxon>Polypodiales</taxon>
        <taxon>Pteridineae</taxon>
        <taxon>Pteridaceae</taxon>
        <taxon>Parkerioideae</taxon>
        <taxon>Ceratopteris</taxon>
    </lineage>
</organism>
<evidence type="ECO:0000256" key="1">
    <source>
        <dbReference type="ARBA" id="ARBA00001936"/>
    </source>
</evidence>
<gene>
    <name evidence="8" type="ORF">KP509_35G063300</name>
</gene>
<dbReference type="EMBL" id="CM035440">
    <property type="protein sequence ID" value="KAH7283137.1"/>
    <property type="molecule type" value="Genomic_DNA"/>
</dbReference>
<dbReference type="PANTHER" id="PTHR12280">
    <property type="entry name" value="PANTOTHENATE KINASE"/>
    <property type="match status" value="1"/>
</dbReference>
<evidence type="ECO:0000256" key="2">
    <source>
        <dbReference type="ARBA" id="ARBA00001967"/>
    </source>
</evidence>
<keyword evidence="9" id="KW-1185">Reference proteome</keyword>
<proteinExistence type="predicted"/>
<evidence type="ECO:0000313" key="9">
    <source>
        <dbReference type="Proteomes" id="UP000825935"/>
    </source>
</evidence>
<dbReference type="OMA" id="WFPCFRE"/>
<dbReference type="GO" id="GO:0005829">
    <property type="term" value="C:cytosol"/>
    <property type="evidence" value="ECO:0007669"/>
    <property type="project" value="TreeGrafter"/>
</dbReference>
<dbReference type="GO" id="GO:0015937">
    <property type="term" value="P:coenzyme A biosynthetic process"/>
    <property type="evidence" value="ECO:0007669"/>
    <property type="project" value="InterPro"/>
</dbReference>
<dbReference type="GO" id="GO:0004594">
    <property type="term" value="F:pantothenate kinase activity"/>
    <property type="evidence" value="ECO:0007669"/>
    <property type="project" value="TreeGrafter"/>
</dbReference>
<dbReference type="Gene3D" id="3.40.50.10880">
    <property type="entry name" value="Uncharacterised protein PF01937, DUF89, domain 3"/>
    <property type="match status" value="1"/>
</dbReference>
<evidence type="ECO:0000256" key="3">
    <source>
        <dbReference type="ARBA" id="ARBA00022596"/>
    </source>
</evidence>
<dbReference type="PANTHER" id="PTHR12280:SF35">
    <property type="entry name" value="4'-PHOSPHOPANTETHEINE PHOSPHATASE"/>
    <property type="match status" value="1"/>
</dbReference>
<dbReference type="InterPro" id="IPR016949">
    <property type="entry name" value="At2g17340"/>
</dbReference>
<comment type="cofactor">
    <cofactor evidence="1">
        <name>Mn(2+)</name>
        <dbReference type="ChEBI" id="CHEBI:29035"/>
    </cofactor>
</comment>
<evidence type="ECO:0000256" key="5">
    <source>
        <dbReference type="ARBA" id="ARBA00022801"/>
    </source>
</evidence>
<keyword evidence="3" id="KW-0533">Nickel</keyword>
<dbReference type="Gene3D" id="1.10.285.20">
    <property type="entry name" value="Uncharacterised protein PF01937, DUF89, domain 2"/>
    <property type="match status" value="1"/>
</dbReference>
<evidence type="ECO:0000313" key="8">
    <source>
        <dbReference type="EMBL" id="KAH7283137.1"/>
    </source>
</evidence>
<dbReference type="Pfam" id="PF01937">
    <property type="entry name" value="ARMT1-like_dom"/>
    <property type="match status" value="1"/>
</dbReference>
<dbReference type="InterPro" id="IPR004567">
    <property type="entry name" value="Type_II_PanK"/>
</dbReference>
<dbReference type="InterPro" id="IPR035073">
    <property type="entry name" value="At2g17340_3_helix_bundle"/>
</dbReference>
<dbReference type="OrthoDB" id="498611at2759"/>
<dbReference type="GO" id="GO:0016787">
    <property type="term" value="F:hydrolase activity"/>
    <property type="evidence" value="ECO:0007669"/>
    <property type="project" value="UniProtKB-KW"/>
</dbReference>